<proteinExistence type="predicted"/>
<organism evidence="1 2">
    <name type="scientific">Candidatus Methylophosphatis roskildensis</name>
    <dbReference type="NCBI Taxonomy" id="2899263"/>
    <lineage>
        <taxon>Bacteria</taxon>
        <taxon>Pseudomonadati</taxon>
        <taxon>Pseudomonadota</taxon>
        <taxon>Betaproteobacteria</taxon>
        <taxon>Nitrosomonadales</taxon>
        <taxon>Sterolibacteriaceae</taxon>
        <taxon>Candidatus Methylophosphatis</taxon>
    </lineage>
</organism>
<name>A0A9D7E5D8_9PROT</name>
<gene>
    <name evidence="1" type="ORF">IPH26_16535</name>
</gene>
<evidence type="ECO:0000313" key="1">
    <source>
        <dbReference type="EMBL" id="MBK6974474.1"/>
    </source>
</evidence>
<dbReference type="Proteomes" id="UP000807785">
    <property type="component" value="Unassembled WGS sequence"/>
</dbReference>
<evidence type="ECO:0000313" key="2">
    <source>
        <dbReference type="Proteomes" id="UP000807785"/>
    </source>
</evidence>
<reference evidence="1" key="1">
    <citation type="submission" date="2020-10" db="EMBL/GenBank/DDBJ databases">
        <title>Connecting structure to function with the recovery of over 1000 high-quality activated sludge metagenome-assembled genomes encoding full-length rRNA genes using long-read sequencing.</title>
        <authorList>
            <person name="Singleton C.M."/>
            <person name="Petriglieri F."/>
            <person name="Kristensen J.M."/>
            <person name="Kirkegaard R.H."/>
            <person name="Michaelsen T.Y."/>
            <person name="Andersen M.H."/>
            <person name="Karst S.M."/>
            <person name="Dueholm M.S."/>
            <person name="Nielsen P.H."/>
            <person name="Albertsen M."/>
        </authorList>
    </citation>
    <scope>NUCLEOTIDE SEQUENCE</scope>
    <source>
        <strain evidence="1">Bjer_18-Q3-R1-45_BAT3C.347</strain>
    </source>
</reference>
<comment type="caution">
    <text evidence="1">The sequence shown here is derived from an EMBL/GenBank/DDBJ whole genome shotgun (WGS) entry which is preliminary data.</text>
</comment>
<dbReference type="EMBL" id="JADJEV010000004">
    <property type="protein sequence ID" value="MBK6974474.1"/>
    <property type="molecule type" value="Genomic_DNA"/>
</dbReference>
<accession>A0A9D7E5D8</accession>
<protein>
    <submittedName>
        <fullName evidence="1">Uncharacterized protein</fullName>
    </submittedName>
</protein>
<dbReference type="AlphaFoldDB" id="A0A9D7E5D8"/>
<sequence>MIVSTSAAQSSAMRCSNAMRRSRWVKSEALAAMGSMGDHGTKFAEYRRF</sequence>